<sequence length="292" mass="31956">MKIQFSLLNPEVVSRRDGTSILAGIAETKEQLSDYTVTPFLFRKQEVTDGPAKIMIAKHIVSDNLINRMPDFSENITSGSFTSVLQLHVWKGVDSRDPAGELAFVKTNFPGTPEGSNTYVVFGIVKGDRESLKAMSDTVFEASFKGDLGTAVFSIAEATSTGREAKHVIGNSLLNIIKQPLWGFGETKYGIRSDISIATAKELEENNLHIIEHGVNKPGMRLGKVEPEFVEYLREMHANGMFPGPQWISAEGEQTLGKVASGIIRRQAAEQRMESTKSLAASLRILSDGPSI</sequence>
<dbReference type="Proteomes" id="UP000637061">
    <property type="component" value="Unassembled WGS sequence"/>
</dbReference>
<comment type="caution">
    <text evidence="1">The sequence shown here is derived from an EMBL/GenBank/DDBJ whole genome shotgun (WGS) entry which is preliminary data.</text>
</comment>
<name>A0A8I1EBV3_PSEPU</name>
<reference evidence="1" key="1">
    <citation type="submission" date="2020-12" db="EMBL/GenBank/DDBJ databases">
        <title>Enhanced detection system for hospital associated transmission using whole genome sequencing surveillance.</title>
        <authorList>
            <person name="Harrison L.H."/>
            <person name="Van Tyne D."/>
            <person name="Marsh J.W."/>
            <person name="Griffith M.P."/>
            <person name="Snyder D.J."/>
            <person name="Cooper V.S."/>
            <person name="Mustapha M."/>
        </authorList>
    </citation>
    <scope>NUCLEOTIDE SEQUENCE</scope>
    <source>
        <strain evidence="1">PSB00042</strain>
    </source>
</reference>
<accession>A0A8I1EBV3</accession>
<evidence type="ECO:0000313" key="2">
    <source>
        <dbReference type="Proteomes" id="UP000637061"/>
    </source>
</evidence>
<proteinExistence type="predicted"/>
<dbReference type="EMBL" id="JAEHTE010000001">
    <property type="protein sequence ID" value="MBI6882656.1"/>
    <property type="molecule type" value="Genomic_DNA"/>
</dbReference>
<organism evidence="1 2">
    <name type="scientific">Pseudomonas putida</name>
    <name type="common">Arthrobacter siderocapsulatus</name>
    <dbReference type="NCBI Taxonomy" id="303"/>
    <lineage>
        <taxon>Bacteria</taxon>
        <taxon>Pseudomonadati</taxon>
        <taxon>Pseudomonadota</taxon>
        <taxon>Gammaproteobacteria</taxon>
        <taxon>Pseudomonadales</taxon>
        <taxon>Pseudomonadaceae</taxon>
        <taxon>Pseudomonas</taxon>
    </lineage>
</organism>
<protein>
    <submittedName>
        <fullName evidence="1">Uncharacterized protein</fullName>
    </submittedName>
</protein>
<dbReference type="RefSeq" id="WP_198746267.1">
    <property type="nucleotide sequence ID" value="NZ_JAEHTE010000001.1"/>
</dbReference>
<gene>
    <name evidence="1" type="ORF">JEU22_01915</name>
</gene>
<evidence type="ECO:0000313" key="1">
    <source>
        <dbReference type="EMBL" id="MBI6882656.1"/>
    </source>
</evidence>
<dbReference type="AlphaFoldDB" id="A0A8I1EBV3"/>